<organism evidence="1">
    <name type="scientific">Anguilla anguilla</name>
    <name type="common">European freshwater eel</name>
    <name type="synonym">Muraena anguilla</name>
    <dbReference type="NCBI Taxonomy" id="7936"/>
    <lineage>
        <taxon>Eukaryota</taxon>
        <taxon>Metazoa</taxon>
        <taxon>Chordata</taxon>
        <taxon>Craniata</taxon>
        <taxon>Vertebrata</taxon>
        <taxon>Euteleostomi</taxon>
        <taxon>Actinopterygii</taxon>
        <taxon>Neopterygii</taxon>
        <taxon>Teleostei</taxon>
        <taxon>Anguilliformes</taxon>
        <taxon>Anguillidae</taxon>
        <taxon>Anguilla</taxon>
    </lineage>
</organism>
<accession>A0A0E9PJZ2</accession>
<dbReference type="AlphaFoldDB" id="A0A0E9PJZ2"/>
<protein>
    <submittedName>
        <fullName evidence="1">Uncharacterized protein</fullName>
    </submittedName>
</protein>
<reference evidence="1" key="2">
    <citation type="journal article" date="2015" name="Fish Shellfish Immunol.">
        <title>Early steps in the European eel (Anguilla anguilla)-Vibrio vulnificus interaction in the gills: Role of the RtxA13 toxin.</title>
        <authorList>
            <person name="Callol A."/>
            <person name="Pajuelo D."/>
            <person name="Ebbesson L."/>
            <person name="Teles M."/>
            <person name="MacKenzie S."/>
            <person name="Amaro C."/>
        </authorList>
    </citation>
    <scope>NUCLEOTIDE SEQUENCE</scope>
</reference>
<dbReference type="EMBL" id="GBXM01103626">
    <property type="protein sequence ID" value="JAH04951.1"/>
    <property type="molecule type" value="Transcribed_RNA"/>
</dbReference>
<reference evidence="1" key="1">
    <citation type="submission" date="2014-11" db="EMBL/GenBank/DDBJ databases">
        <authorList>
            <person name="Amaro Gonzalez C."/>
        </authorList>
    </citation>
    <scope>NUCLEOTIDE SEQUENCE</scope>
</reference>
<proteinExistence type="predicted"/>
<evidence type="ECO:0000313" key="1">
    <source>
        <dbReference type="EMBL" id="JAH04951.1"/>
    </source>
</evidence>
<name>A0A0E9PJZ2_ANGAN</name>
<sequence length="31" mass="3410">MNAVGEPGRGMQLNMSSHRAEFFLSVFGEPL</sequence>